<gene>
    <name evidence="2" type="ORF">SAMN06264365_101821</name>
</gene>
<sequence>MRQQRWFRIAVLAGALFAINAVIRLVVRIGFDGSDAAQGRGSIVMFALVALVLGGLTFVWCQHRRPSGWLPDIGFGALAGMLATVLVGPFLSGSEPFVNGAGDFFAQIWLYSGFAIGGTVVGYWAAVLLGRDYRSRALQAYSRNRTTRPRKIVRR</sequence>
<keyword evidence="1" id="KW-0472">Membrane</keyword>
<protein>
    <submittedName>
        <fullName evidence="2">Uncharacterized protein</fullName>
    </submittedName>
</protein>
<name>A0A238V809_9ACTN</name>
<reference evidence="2 3" key="1">
    <citation type="submission" date="2017-06" db="EMBL/GenBank/DDBJ databases">
        <authorList>
            <person name="Kim H.J."/>
            <person name="Triplett B.A."/>
        </authorList>
    </citation>
    <scope>NUCLEOTIDE SEQUENCE [LARGE SCALE GENOMIC DNA]</scope>
    <source>
        <strain evidence="2 3">DSM 43151</strain>
    </source>
</reference>
<dbReference type="AlphaFoldDB" id="A0A238V809"/>
<organism evidence="2 3">
    <name type="scientific">Actinoplanes regularis</name>
    <dbReference type="NCBI Taxonomy" id="52697"/>
    <lineage>
        <taxon>Bacteria</taxon>
        <taxon>Bacillati</taxon>
        <taxon>Actinomycetota</taxon>
        <taxon>Actinomycetes</taxon>
        <taxon>Micromonosporales</taxon>
        <taxon>Micromonosporaceae</taxon>
        <taxon>Actinoplanes</taxon>
    </lineage>
</organism>
<keyword evidence="1" id="KW-1133">Transmembrane helix</keyword>
<dbReference type="RefSeq" id="WP_089291842.1">
    <property type="nucleotide sequence ID" value="NZ_BOMU01000004.1"/>
</dbReference>
<evidence type="ECO:0000313" key="3">
    <source>
        <dbReference type="Proteomes" id="UP000198415"/>
    </source>
</evidence>
<dbReference type="Proteomes" id="UP000198415">
    <property type="component" value="Unassembled WGS sequence"/>
</dbReference>
<feature type="transmembrane region" description="Helical" evidence="1">
    <location>
        <begin position="7"/>
        <end position="31"/>
    </location>
</feature>
<evidence type="ECO:0000256" key="1">
    <source>
        <dbReference type="SAM" id="Phobius"/>
    </source>
</evidence>
<keyword evidence="1" id="KW-0812">Transmembrane</keyword>
<dbReference type="OrthoDB" id="3400694at2"/>
<evidence type="ECO:0000313" key="2">
    <source>
        <dbReference type="EMBL" id="SNR30331.1"/>
    </source>
</evidence>
<accession>A0A238V809</accession>
<proteinExistence type="predicted"/>
<keyword evidence="3" id="KW-1185">Reference proteome</keyword>
<feature type="transmembrane region" description="Helical" evidence="1">
    <location>
        <begin position="104"/>
        <end position="129"/>
    </location>
</feature>
<feature type="transmembrane region" description="Helical" evidence="1">
    <location>
        <begin position="73"/>
        <end position="92"/>
    </location>
</feature>
<dbReference type="EMBL" id="FZNR01000001">
    <property type="protein sequence ID" value="SNR30331.1"/>
    <property type="molecule type" value="Genomic_DNA"/>
</dbReference>
<feature type="transmembrane region" description="Helical" evidence="1">
    <location>
        <begin position="43"/>
        <end position="61"/>
    </location>
</feature>